<dbReference type="InterPro" id="IPR003331">
    <property type="entry name" value="UDP_GlcNAc_Epimerase_2_dom"/>
</dbReference>
<dbReference type="PANTHER" id="PTHR18964">
    <property type="entry name" value="ROK (REPRESSOR, ORF, KINASE) FAMILY"/>
    <property type="match status" value="1"/>
</dbReference>
<dbReference type="InterPro" id="IPR020004">
    <property type="entry name" value="UDP-GlcNAc_Epase"/>
</dbReference>
<dbReference type="Proteomes" id="UP000694865">
    <property type="component" value="Unplaced"/>
</dbReference>
<dbReference type="Pfam" id="PF02350">
    <property type="entry name" value="Epimerase_2"/>
    <property type="match status" value="1"/>
</dbReference>
<dbReference type="Gene3D" id="3.40.50.2000">
    <property type="entry name" value="Glycogen Phosphorylase B"/>
    <property type="match status" value="2"/>
</dbReference>
<protein>
    <submittedName>
        <fullName evidence="3">Bifunctional UDP-N-acetylglucosamine 2-epimerase/N-acetylmannosamine kinase-like</fullName>
    </submittedName>
</protein>
<dbReference type="InterPro" id="IPR043129">
    <property type="entry name" value="ATPase_NBD"/>
</dbReference>
<dbReference type="PANTHER" id="PTHR18964:SF149">
    <property type="entry name" value="BIFUNCTIONAL UDP-N-ACETYLGLUCOSAMINE 2-EPIMERASE_N-ACETYLMANNOSAMINE KINASE"/>
    <property type="match status" value="1"/>
</dbReference>
<sequence>MADHHSSFRPIKVCVATSNRADYSKLSPIMIGLRDDPDFELQVIVTGSHLLDDFGTTIKNIERDNIKINWKLHTIVRGEDEAAMVESVGLSLSKLPDILLYLQPDLLVVHGDRFDALALATAAALMNIRIVHVEGGEVSGTIDDSIRHAITKLSHYHLCCTEKARARLIAMCEDVDRILLSGCPVYDNLLKIDTLSTRDKVIKKWLGDEAKPKQYIISLQHPVTTEIEHSLKMFNFAMDALLEFGKKTLVLYPNVDAGSKDMTRIIREKKIEMGENFVTAKHIPFEEFIVLMANCGCLIGNSSCVVRETCAFGTPVVSLGSRQTGRESGENVFACPDADSKHTILQALELQYQKEYPRSFLYGDGNSVRRILDFMRGIDITERIQKTYTFPALTTKKSQHVDNVMEDGLCVVTVALEGAVTKMALVNNKGEIIHRLADNSIKWDRFESWKNSLKKAIAMATELDVNVIGLGVCLDTLKIDNYCNENKKVINGWSKCDFEKFVYSEFSLPTCIESEASCRTSAENHFGINRNRDTILNILINKDIEARLVCSEQNHISPVNIGHMTVHMNGPLCECGSRGCVNCYSSERALLAASAKNLQEENTTINGGERNEADSLRDLVLAAKTGNIVAQEILNSGADALICAMKNILAGRRISSIILHGYLATAYIQKTKDAMKKTFHGKVDVRMAEVTEPTLRGVAAIVMNSMKKIKSTDSKREHM</sequence>
<name>A0ABM0GUA0_SACKO</name>
<evidence type="ECO:0000313" key="3">
    <source>
        <dbReference type="RefSeq" id="XP_002737491.1"/>
    </source>
</evidence>
<proteinExistence type="predicted"/>
<dbReference type="NCBIfam" id="TIGR03568">
    <property type="entry name" value="NeuC_NnaA"/>
    <property type="match status" value="1"/>
</dbReference>
<reference evidence="3" key="1">
    <citation type="submission" date="2025-08" db="UniProtKB">
        <authorList>
            <consortium name="RefSeq"/>
        </authorList>
    </citation>
    <scope>IDENTIFICATION</scope>
    <source>
        <tissue evidence="3">Testes</tissue>
    </source>
</reference>
<keyword evidence="2" id="KW-1185">Reference proteome</keyword>
<gene>
    <name evidence="3" type="primary">LOC100367992</name>
</gene>
<dbReference type="Gene3D" id="3.30.420.40">
    <property type="match status" value="2"/>
</dbReference>
<dbReference type="SUPFAM" id="SSF53067">
    <property type="entry name" value="Actin-like ATPase domain"/>
    <property type="match status" value="2"/>
</dbReference>
<dbReference type="InterPro" id="IPR000600">
    <property type="entry name" value="ROK"/>
</dbReference>
<feature type="domain" description="UDP-N-acetylglucosamine 2-epimerase" evidence="1">
    <location>
        <begin position="33"/>
        <end position="375"/>
    </location>
</feature>
<dbReference type="RefSeq" id="XP_002737491.1">
    <property type="nucleotide sequence ID" value="XM_002737445.2"/>
</dbReference>
<accession>A0ABM0GUA0</accession>
<organism evidence="2 3">
    <name type="scientific">Saccoglossus kowalevskii</name>
    <name type="common">Acorn worm</name>
    <dbReference type="NCBI Taxonomy" id="10224"/>
    <lineage>
        <taxon>Eukaryota</taxon>
        <taxon>Metazoa</taxon>
        <taxon>Hemichordata</taxon>
        <taxon>Enteropneusta</taxon>
        <taxon>Harrimaniidae</taxon>
        <taxon>Saccoglossus</taxon>
    </lineage>
</organism>
<dbReference type="Pfam" id="PF00480">
    <property type="entry name" value="ROK"/>
    <property type="match status" value="1"/>
</dbReference>
<dbReference type="CDD" id="cd03786">
    <property type="entry name" value="GTB_UDP-GlcNAc_2-Epimerase"/>
    <property type="match status" value="1"/>
</dbReference>
<dbReference type="GeneID" id="100367992"/>
<evidence type="ECO:0000313" key="2">
    <source>
        <dbReference type="Proteomes" id="UP000694865"/>
    </source>
</evidence>
<dbReference type="SUPFAM" id="SSF53756">
    <property type="entry name" value="UDP-Glycosyltransferase/glycogen phosphorylase"/>
    <property type="match status" value="1"/>
</dbReference>
<evidence type="ECO:0000259" key="1">
    <source>
        <dbReference type="Pfam" id="PF02350"/>
    </source>
</evidence>